<keyword evidence="2 7" id="KW-0812">Transmembrane</keyword>
<dbReference type="PROSITE" id="PS50929">
    <property type="entry name" value="ABC_TM1F"/>
    <property type="match status" value="1"/>
</dbReference>
<dbReference type="GO" id="GO:0034040">
    <property type="term" value="F:ATPase-coupled lipid transmembrane transporter activity"/>
    <property type="evidence" value="ECO:0007669"/>
    <property type="project" value="TreeGrafter"/>
</dbReference>
<dbReference type="PANTHER" id="PTHR24221">
    <property type="entry name" value="ATP-BINDING CASSETTE SUB-FAMILY B"/>
    <property type="match status" value="1"/>
</dbReference>
<keyword evidence="3" id="KW-0547">Nucleotide-binding</keyword>
<dbReference type="SUPFAM" id="SSF52540">
    <property type="entry name" value="P-loop containing nucleoside triphosphate hydrolases"/>
    <property type="match status" value="1"/>
</dbReference>
<dbReference type="Pfam" id="PF00664">
    <property type="entry name" value="ABC_membrane"/>
    <property type="match status" value="1"/>
</dbReference>
<dbReference type="OrthoDB" id="9806127at2"/>
<dbReference type="PROSITE" id="PS00211">
    <property type="entry name" value="ABC_TRANSPORTER_1"/>
    <property type="match status" value="1"/>
</dbReference>
<keyword evidence="11" id="KW-1185">Reference proteome</keyword>
<dbReference type="SMART" id="SM00382">
    <property type="entry name" value="AAA"/>
    <property type="match status" value="1"/>
</dbReference>
<evidence type="ECO:0000256" key="7">
    <source>
        <dbReference type="SAM" id="Phobius"/>
    </source>
</evidence>
<dbReference type="InterPro" id="IPR036640">
    <property type="entry name" value="ABC1_TM_sf"/>
</dbReference>
<protein>
    <submittedName>
        <fullName evidence="10">ATP-binding cassette, subfamily C, CydD</fullName>
    </submittedName>
</protein>
<dbReference type="PANTHER" id="PTHR24221:SF261">
    <property type="entry name" value="GLUTATHIONE_L-CYSTEINE TRANSPORT SYSTEM ATP-BINDING_PERMEASE PROTEIN CYDD"/>
    <property type="match status" value="1"/>
</dbReference>
<feature type="domain" description="ABC transporter" evidence="8">
    <location>
        <begin position="331"/>
        <end position="550"/>
    </location>
</feature>
<dbReference type="InterPro" id="IPR017871">
    <property type="entry name" value="ABC_transporter-like_CS"/>
</dbReference>
<dbReference type="InterPro" id="IPR003439">
    <property type="entry name" value="ABC_transporter-like_ATP-bd"/>
</dbReference>
<dbReference type="InterPro" id="IPR003593">
    <property type="entry name" value="AAA+_ATPase"/>
</dbReference>
<dbReference type="PROSITE" id="PS50893">
    <property type="entry name" value="ABC_TRANSPORTER_2"/>
    <property type="match status" value="1"/>
</dbReference>
<evidence type="ECO:0000256" key="1">
    <source>
        <dbReference type="ARBA" id="ARBA00004651"/>
    </source>
</evidence>
<sequence>MAKRRSPDRLLSQQAQGTLRRAALLSALAAALWPLQALALAWGIGGWVAGAGVRESLLAAAGFALIGILRAVLDRVAARQAYLAADGVIHKLRQGLLTREALRPGAAASSAALAAMLTEKLAVLGPWITRYRPAMARTKLVPLISLVLAFSLSWAVGLVFLVTGPLIPIFMALVGMAAKEASARQMVEIGDMNTLLIDRIAALPDILLLNAGDASRAAFEARAEGLRARTMAVLRVAFLSSTVLELFSAIGVALVAVYVGFTLLGELDFGTWGTGLTLSEGIFLLLLAPDYFQPLRDLAAAWHDKAAAEAVADELDALEADETAPVLGQGARAEPLAGPASVSLDGVAVHRGDQLLRLPDLSVAPGESVALSGPSGVGKSTALDLMAGLLTPAEGTVRVAGRALDADTADAWRGRVGYVPQGVHVPDMTLRRFLDPHDFGADLDAALCKARADGIVAALPEGLETVLGETGAGVSGGEARRLLLARAFLTGADVILADEPTADLDATNGAAIIDALTELAAGGRTVIVATHDPALVAAMGRVVLFGEDTA</sequence>
<keyword evidence="4 10" id="KW-0067">ATP-binding</keyword>
<feature type="transmembrane region" description="Helical" evidence="7">
    <location>
        <begin position="236"/>
        <end position="263"/>
    </location>
</feature>
<dbReference type="Proteomes" id="UP000186559">
    <property type="component" value="Chromosome"/>
</dbReference>
<dbReference type="AlphaFoldDB" id="A0A1U7D2G4"/>
<dbReference type="SUPFAM" id="SSF90123">
    <property type="entry name" value="ABC transporter transmembrane region"/>
    <property type="match status" value="1"/>
</dbReference>
<evidence type="ECO:0000256" key="6">
    <source>
        <dbReference type="ARBA" id="ARBA00023136"/>
    </source>
</evidence>
<gene>
    <name evidence="10" type="ORF">Ga0080559_TMP1479</name>
</gene>
<dbReference type="CDD" id="cd18584">
    <property type="entry name" value="ABC_6TM_AarD_CydD"/>
    <property type="match status" value="1"/>
</dbReference>
<dbReference type="GO" id="GO:0016887">
    <property type="term" value="F:ATP hydrolysis activity"/>
    <property type="evidence" value="ECO:0007669"/>
    <property type="project" value="InterPro"/>
</dbReference>
<dbReference type="RefSeq" id="WP_076622684.1">
    <property type="nucleotide sequence ID" value="NZ_BMEW01000031.1"/>
</dbReference>
<feature type="domain" description="ABC transmembrane type-1" evidence="9">
    <location>
        <begin position="22"/>
        <end position="307"/>
    </location>
</feature>
<dbReference type="Gene3D" id="1.20.1560.10">
    <property type="entry name" value="ABC transporter type 1, transmembrane domain"/>
    <property type="match status" value="1"/>
</dbReference>
<dbReference type="GO" id="GO:0140359">
    <property type="term" value="F:ABC-type transporter activity"/>
    <property type="evidence" value="ECO:0007669"/>
    <property type="project" value="InterPro"/>
</dbReference>
<dbReference type="InterPro" id="IPR027417">
    <property type="entry name" value="P-loop_NTPase"/>
</dbReference>
<evidence type="ECO:0000259" key="8">
    <source>
        <dbReference type="PROSITE" id="PS50893"/>
    </source>
</evidence>
<reference evidence="10 11" key="1">
    <citation type="submission" date="2016-03" db="EMBL/GenBank/DDBJ databases">
        <title>Deep-sea bacteria in the southern Pacific.</title>
        <authorList>
            <person name="Tang K."/>
        </authorList>
    </citation>
    <scope>NUCLEOTIDE SEQUENCE [LARGE SCALE GENOMIC DNA]</scope>
    <source>
        <strain evidence="10 11">JLT2016</strain>
    </source>
</reference>
<proteinExistence type="predicted"/>
<evidence type="ECO:0000256" key="2">
    <source>
        <dbReference type="ARBA" id="ARBA00022692"/>
    </source>
</evidence>
<evidence type="ECO:0000256" key="3">
    <source>
        <dbReference type="ARBA" id="ARBA00022741"/>
    </source>
</evidence>
<dbReference type="KEGG" id="tpro:Ga0080559_TMP1479"/>
<keyword evidence="6 7" id="KW-0472">Membrane</keyword>
<dbReference type="InterPro" id="IPR011527">
    <property type="entry name" value="ABC1_TM_dom"/>
</dbReference>
<name>A0A1U7D2G4_9RHOB</name>
<dbReference type="GO" id="GO:0005524">
    <property type="term" value="F:ATP binding"/>
    <property type="evidence" value="ECO:0007669"/>
    <property type="project" value="UniProtKB-KW"/>
</dbReference>
<dbReference type="STRING" id="1229727.Ga0080559_TMP1479"/>
<dbReference type="EMBL" id="CP014796">
    <property type="protein sequence ID" value="APX22275.1"/>
    <property type="molecule type" value="Genomic_DNA"/>
</dbReference>
<evidence type="ECO:0000259" key="9">
    <source>
        <dbReference type="PROSITE" id="PS50929"/>
    </source>
</evidence>
<feature type="transmembrane region" description="Helical" evidence="7">
    <location>
        <begin position="57"/>
        <end position="73"/>
    </location>
</feature>
<keyword evidence="5 7" id="KW-1133">Transmembrane helix</keyword>
<dbReference type="GO" id="GO:0005886">
    <property type="term" value="C:plasma membrane"/>
    <property type="evidence" value="ECO:0007669"/>
    <property type="project" value="UniProtKB-SubCell"/>
</dbReference>
<comment type="subcellular location">
    <subcellularLocation>
        <location evidence="1">Cell membrane</location>
        <topology evidence="1">Multi-pass membrane protein</topology>
    </subcellularLocation>
</comment>
<dbReference type="InterPro" id="IPR039421">
    <property type="entry name" value="Type_1_exporter"/>
</dbReference>
<dbReference type="Gene3D" id="3.40.50.300">
    <property type="entry name" value="P-loop containing nucleotide triphosphate hydrolases"/>
    <property type="match status" value="1"/>
</dbReference>
<evidence type="ECO:0000313" key="11">
    <source>
        <dbReference type="Proteomes" id="UP000186559"/>
    </source>
</evidence>
<evidence type="ECO:0000256" key="5">
    <source>
        <dbReference type="ARBA" id="ARBA00022989"/>
    </source>
</evidence>
<evidence type="ECO:0000256" key="4">
    <source>
        <dbReference type="ARBA" id="ARBA00022840"/>
    </source>
</evidence>
<dbReference type="Pfam" id="PF00005">
    <property type="entry name" value="ABC_tran"/>
    <property type="match status" value="1"/>
</dbReference>
<organism evidence="10 11">
    <name type="scientific">Salipiger profundus</name>
    <dbReference type="NCBI Taxonomy" id="1229727"/>
    <lineage>
        <taxon>Bacteria</taxon>
        <taxon>Pseudomonadati</taxon>
        <taxon>Pseudomonadota</taxon>
        <taxon>Alphaproteobacteria</taxon>
        <taxon>Rhodobacterales</taxon>
        <taxon>Roseobacteraceae</taxon>
        <taxon>Salipiger</taxon>
    </lineage>
</organism>
<accession>A0A1U7D2G4</accession>
<feature type="transmembrane region" description="Helical" evidence="7">
    <location>
        <begin position="143"/>
        <end position="176"/>
    </location>
</feature>
<evidence type="ECO:0000313" key="10">
    <source>
        <dbReference type="EMBL" id="APX22275.1"/>
    </source>
</evidence>